<accession>E7RTL8</accession>
<evidence type="ECO:0000313" key="2">
    <source>
        <dbReference type="Proteomes" id="UP000011021"/>
    </source>
</evidence>
<dbReference type="Proteomes" id="UP000011021">
    <property type="component" value="Unassembled WGS sequence"/>
</dbReference>
<proteinExistence type="predicted"/>
<dbReference type="STRING" id="887898.HMPREF0551_0287"/>
<reference evidence="1 2" key="1">
    <citation type="submission" date="2010-12" db="EMBL/GenBank/DDBJ databases">
        <authorList>
            <person name="Muzny D."/>
            <person name="Qin X."/>
            <person name="Deng J."/>
            <person name="Jiang H."/>
            <person name="Liu Y."/>
            <person name="Qu J."/>
            <person name="Song X.-Z."/>
            <person name="Zhang L."/>
            <person name="Thornton R."/>
            <person name="Coyle M."/>
            <person name="Francisco L."/>
            <person name="Jackson L."/>
            <person name="Javaid M."/>
            <person name="Korchina V."/>
            <person name="Kovar C."/>
            <person name="Mata R."/>
            <person name="Mathew T."/>
            <person name="Ngo R."/>
            <person name="Nguyen L."/>
            <person name="Nguyen N."/>
            <person name="Okwuonu G."/>
            <person name="Ongeri F."/>
            <person name="Pham C."/>
            <person name="Simmons D."/>
            <person name="Wilczek-Boney K."/>
            <person name="Hale W."/>
            <person name="Jakkamsetti A."/>
            <person name="Pham P."/>
            <person name="Ruth R."/>
            <person name="San Lucas F."/>
            <person name="Warren J."/>
            <person name="Zhang J."/>
            <person name="Zhao Z."/>
            <person name="Zhou C."/>
            <person name="Zhu D."/>
            <person name="Lee S."/>
            <person name="Bess C."/>
            <person name="Blankenburg K."/>
            <person name="Forbes L."/>
            <person name="Fu Q."/>
            <person name="Gubbala S."/>
            <person name="Hirani K."/>
            <person name="Jayaseelan J.C."/>
            <person name="Lara F."/>
            <person name="Munidasa M."/>
            <person name="Palculict T."/>
            <person name="Patil S."/>
            <person name="Pu L.-L."/>
            <person name="Saada N."/>
            <person name="Tang L."/>
            <person name="Weissenberger G."/>
            <person name="Zhu Y."/>
            <person name="Hemphill L."/>
            <person name="Shang Y."/>
            <person name="Youmans B."/>
            <person name="Ayvaz T."/>
            <person name="Ross M."/>
            <person name="Santibanez J."/>
            <person name="Aqrawi P."/>
            <person name="Gross S."/>
            <person name="Joshi V."/>
            <person name="Fowler G."/>
            <person name="Nazareth L."/>
            <person name="Reid J."/>
            <person name="Worley K."/>
            <person name="Petrosino J."/>
            <person name="Highlander S."/>
            <person name="Gibbs R."/>
        </authorList>
    </citation>
    <scope>NUCLEOTIDE SEQUENCE [LARGE SCALE GENOMIC DNA]</scope>
    <source>
        <strain evidence="1 2">ATCC 51599</strain>
    </source>
</reference>
<keyword evidence="2" id="KW-1185">Reference proteome</keyword>
<dbReference type="eggNOG" id="ENOG503320V">
    <property type="taxonomic scope" value="Bacteria"/>
</dbReference>
<evidence type="ECO:0000313" key="1">
    <source>
        <dbReference type="EMBL" id="EFV96104.1"/>
    </source>
</evidence>
<gene>
    <name evidence="1" type="ORF">HMPREF0551_0287</name>
</gene>
<dbReference type="HOGENOM" id="CLU_1842619_0_0_4"/>
<sequence length="139" mass="15757">MFNWFRQSSKSAPRIVPRAVAFQAVVPEAKPLTPAPLNVPADVLAQLSLQAQRILLRMPAETRPLHCAKEHPWMLDRLLASWDSPATFRRQLSELLIDTRGNRQGFSFDALTELSALGDYYDTYVSPRTEHGWATVDPR</sequence>
<protein>
    <submittedName>
        <fullName evidence="1">Uncharacterized protein</fullName>
    </submittedName>
</protein>
<organism evidence="1 2">
    <name type="scientific">Lautropia mirabilis ATCC 51599</name>
    <dbReference type="NCBI Taxonomy" id="887898"/>
    <lineage>
        <taxon>Bacteria</taxon>
        <taxon>Pseudomonadati</taxon>
        <taxon>Pseudomonadota</taxon>
        <taxon>Betaproteobacteria</taxon>
        <taxon>Burkholderiales</taxon>
        <taxon>Burkholderiaceae</taxon>
        <taxon>Lautropia</taxon>
    </lineage>
</organism>
<name>E7RTL8_9BURK</name>
<dbReference type="RefSeq" id="WP_005672134.1">
    <property type="nucleotide sequence ID" value="NZ_CP146288.1"/>
</dbReference>
<comment type="caution">
    <text evidence="1">The sequence shown here is derived from an EMBL/GenBank/DDBJ whole genome shotgun (WGS) entry which is preliminary data.</text>
</comment>
<dbReference type="EMBL" id="AEQP01000001">
    <property type="protein sequence ID" value="EFV96104.1"/>
    <property type="molecule type" value="Genomic_DNA"/>
</dbReference>
<dbReference type="AlphaFoldDB" id="E7RTL8"/>